<accession>A0ACD5BDD6</accession>
<reference evidence="1" key="1">
    <citation type="submission" date="2023-10" db="EMBL/GenBank/DDBJ databases">
        <title>Whole genome sequencing of actinobacterial strain Amycolatopsis sp. (BCA-696) identifies the underlying plant growth-promoting genes.</title>
        <authorList>
            <person name="Gandham P."/>
            <person name="Vadla N."/>
            <person name="Saji A."/>
            <person name="Srinivas V."/>
            <person name="Ruperao P."/>
            <person name="Selvanayagam S."/>
            <person name="Saxena R.K."/>
            <person name="Rathore A."/>
            <person name="Gopalakrishnan S."/>
            <person name="Thakur V."/>
        </authorList>
    </citation>
    <scope>NUCLEOTIDE SEQUENCE</scope>
    <source>
        <strain evidence="1">BCA-696</strain>
    </source>
</reference>
<name>A0ACD5BDD6_9PSEU</name>
<organism evidence="1 2">
    <name type="scientific">Amycolatopsis coloradensis</name>
    <dbReference type="NCBI Taxonomy" id="76021"/>
    <lineage>
        <taxon>Bacteria</taxon>
        <taxon>Bacillati</taxon>
        <taxon>Actinomycetota</taxon>
        <taxon>Actinomycetes</taxon>
        <taxon>Pseudonocardiales</taxon>
        <taxon>Pseudonocardiaceae</taxon>
        <taxon>Amycolatopsis</taxon>
    </lineage>
</organism>
<dbReference type="EMBL" id="CP150484">
    <property type="protein sequence ID" value="WYW17400.1"/>
    <property type="molecule type" value="Genomic_DNA"/>
</dbReference>
<gene>
    <name evidence="1" type="ORF">LCL61_17765</name>
</gene>
<keyword evidence="2" id="KW-1185">Reference proteome</keyword>
<proteinExistence type="predicted"/>
<evidence type="ECO:0000313" key="1">
    <source>
        <dbReference type="EMBL" id="WYW17400.1"/>
    </source>
</evidence>
<protein>
    <submittedName>
        <fullName evidence="1">Uncharacterized protein</fullName>
    </submittedName>
</protein>
<dbReference type="Proteomes" id="UP001456344">
    <property type="component" value="Chromosome"/>
</dbReference>
<evidence type="ECO:0000313" key="2">
    <source>
        <dbReference type="Proteomes" id="UP001456344"/>
    </source>
</evidence>
<sequence>MNPASPSPPPRLLRRRRGLRSVVVGDTLVLGGSVAPVRLSGKSATTCLPALLGALDGSRGVRELSEAIGVLEHDVELMLSLLGRHGAVESVATASAPDFTEGGFFASVAGHRADSRSGEELRDGFAAITVEVVGEDAFAAKVREAAATRGPRRPSSGTLVVGGCAAELAARRLAGSAVLPVRAAGDDLVIGPVVRPGASPCPRCVTEDTDEPSALPGRYRELAAAFVAARIPVLAIARHDDVAWSEHIDFASGRTRLVARASRPGCPDCSVLRGIAPRPASAAVRYEATLGRVAPSPGPKAHAVEWPLARRVPAVGVGAPVQRVWAENPVTSLRCHVLAPGEASVPRAVFGVVRDAPELALLSTVTSSAPAMVVLTGTVEPAMRWSGNAALHELLVEAGWAIEVLREALGDRAAVLDGWSDDQVAWLPAAVPEREPILAVLEIREVR</sequence>